<sequence>MLIIKTTDTIIIINGKTSRGRCCRRIICIKSECFIIFPPYKSVKNSIDYKGGLIKYGGFMKAYSFFAKVYDVFMNDIPYVDWLDGIEAYMERRNIQCHRVLELGCGTGRFTALLAADGYEVTGLDLSEAMIKVAKKKPFGKRISYVCSDMRNFNLGKKFDVVISVCDSMNYLLNNDDMCNTFLSVGKHLEKGGYFIFDLKTETFYEKLGENIYSDERNFGRYYWENEFDKETGDNFYYLSFFIKSMGKYKLYEEEHTQHVFTGTDIRECAAKAGFTVKDALSEDINSPIDFSRDRVYYVLQYN</sequence>
<keyword evidence="1 3" id="KW-0808">Transferase</keyword>
<dbReference type="PANTHER" id="PTHR43861">
    <property type="entry name" value="TRANS-ACONITATE 2-METHYLTRANSFERASE-RELATED"/>
    <property type="match status" value="1"/>
</dbReference>
<feature type="domain" description="Methyltransferase" evidence="2">
    <location>
        <begin position="100"/>
        <end position="193"/>
    </location>
</feature>
<evidence type="ECO:0000313" key="3">
    <source>
        <dbReference type="EMBL" id="EFF68711.1"/>
    </source>
</evidence>
<dbReference type="SUPFAM" id="SSF53335">
    <property type="entry name" value="S-adenosyl-L-methionine-dependent methyltransferases"/>
    <property type="match status" value="1"/>
</dbReference>
<dbReference type="AlphaFoldDB" id="D4RZ09"/>
<accession>D4RZ09</accession>
<evidence type="ECO:0000313" key="4">
    <source>
        <dbReference type="Proteomes" id="UP000006238"/>
    </source>
</evidence>
<dbReference type="InterPro" id="IPR029063">
    <property type="entry name" value="SAM-dependent_MTases_sf"/>
</dbReference>
<dbReference type="CDD" id="cd02440">
    <property type="entry name" value="AdoMet_MTases"/>
    <property type="match status" value="1"/>
</dbReference>
<gene>
    <name evidence="3" type="ORF">BUTYVIB_01074</name>
</gene>
<comment type="caution">
    <text evidence="3">The sequence shown here is derived from an EMBL/GenBank/DDBJ whole genome shotgun (WGS) entry which is preliminary data.</text>
</comment>
<evidence type="ECO:0000256" key="1">
    <source>
        <dbReference type="ARBA" id="ARBA00022679"/>
    </source>
</evidence>
<dbReference type="Gene3D" id="2.20.25.110">
    <property type="entry name" value="S-adenosyl-L-methionine-dependent methyltransferases"/>
    <property type="match status" value="1"/>
</dbReference>
<protein>
    <submittedName>
        <fullName evidence="3">Methyltransferase domain protein</fullName>
    </submittedName>
</protein>
<dbReference type="InterPro" id="IPR041698">
    <property type="entry name" value="Methyltransf_25"/>
</dbReference>
<evidence type="ECO:0000259" key="2">
    <source>
        <dbReference type="Pfam" id="PF13649"/>
    </source>
</evidence>
<name>D4RZ09_9FIRM</name>
<proteinExistence type="predicted"/>
<dbReference type="HOGENOM" id="CLU_069129_5_0_9"/>
<dbReference type="STRING" id="45851.BHV86_03230"/>
<dbReference type="EMBL" id="ABWN01000026">
    <property type="protein sequence ID" value="EFF68711.1"/>
    <property type="molecule type" value="Genomic_DNA"/>
</dbReference>
<keyword evidence="4" id="KW-1185">Reference proteome</keyword>
<reference evidence="3 4" key="1">
    <citation type="submission" date="2010-02" db="EMBL/GenBank/DDBJ databases">
        <authorList>
            <person name="Weinstock G."/>
            <person name="Sodergren E."/>
            <person name="Clifton S."/>
            <person name="Fulton L."/>
            <person name="Fulton B."/>
            <person name="Courtney L."/>
            <person name="Fronick C."/>
            <person name="Harrison M."/>
            <person name="Strong C."/>
            <person name="Farmer C."/>
            <person name="Delahaunty K."/>
            <person name="Markovic C."/>
            <person name="Hall O."/>
            <person name="Minx P."/>
            <person name="Tomlinson C."/>
            <person name="Mitreva M."/>
            <person name="Nelson J."/>
            <person name="Hou S."/>
            <person name="Wollam A."/>
            <person name="Pepin K.H."/>
            <person name="Johnson M."/>
            <person name="Bhonagiri V."/>
            <person name="Zhang X."/>
            <person name="Suruliraj S."/>
            <person name="Warren W."/>
            <person name="Chinwalla A."/>
            <person name="Mardis E.R."/>
            <person name="Wilson R.K."/>
        </authorList>
    </citation>
    <scope>NUCLEOTIDE SEQUENCE [LARGE SCALE GENOMIC DNA]</scope>
    <source>
        <strain evidence="3 4">DSM 2876</strain>
    </source>
</reference>
<organism evidence="3 4">
    <name type="scientific">Eshraghiella crossota DSM 2876</name>
    <dbReference type="NCBI Taxonomy" id="511680"/>
    <lineage>
        <taxon>Bacteria</taxon>
        <taxon>Bacillati</taxon>
        <taxon>Bacillota</taxon>
        <taxon>Clostridia</taxon>
        <taxon>Lachnospirales</taxon>
        <taxon>Lachnospiraceae</taxon>
        <taxon>Eshraghiella</taxon>
    </lineage>
</organism>
<dbReference type="GO" id="GO:0008168">
    <property type="term" value="F:methyltransferase activity"/>
    <property type="evidence" value="ECO:0007669"/>
    <property type="project" value="UniProtKB-KW"/>
</dbReference>
<dbReference type="Pfam" id="PF13649">
    <property type="entry name" value="Methyltransf_25"/>
    <property type="match status" value="1"/>
</dbReference>
<dbReference type="Proteomes" id="UP000006238">
    <property type="component" value="Unassembled WGS sequence"/>
</dbReference>
<dbReference type="Gene3D" id="3.40.50.150">
    <property type="entry name" value="Vaccinia Virus protein VP39"/>
    <property type="match status" value="1"/>
</dbReference>
<keyword evidence="3" id="KW-0489">Methyltransferase</keyword>
<dbReference type="GO" id="GO:0032259">
    <property type="term" value="P:methylation"/>
    <property type="evidence" value="ECO:0007669"/>
    <property type="project" value="UniProtKB-KW"/>
</dbReference>
<dbReference type="eggNOG" id="COG4976">
    <property type="taxonomic scope" value="Bacteria"/>
</dbReference>